<proteinExistence type="predicted"/>
<sequence length="263" mass="30483">MNCLNPVTVPNRNPDKAFIYRNGGQPLSYLKVPCGKCAACLYNRQQQVTSRVLLAYEQYPFRVFATLTFQTEPETPNEAFCEFKKFRDRMRKAGYPFYFVVTLEFCPTTDRIHLHSIILSNNQIPYEIIRKQWKSGYSWLEAAPVSTVDYVCKYITKNALRPDARHLFRMSPGLGLPALRRAFTGVSEASPGIFWTKIPRVYPLYGRRGYRLPDNFARTLRPVYMYDYLSLLSGMEKNALGIVQPEKQSDSLTGRVQYVQRKK</sequence>
<organism evidence="2">
    <name type="scientific">Microvirus mar14</name>
    <dbReference type="NCBI Taxonomy" id="2851146"/>
    <lineage>
        <taxon>Viruses</taxon>
        <taxon>Monodnaviria</taxon>
        <taxon>Sangervirae</taxon>
        <taxon>Phixviricota</taxon>
        <taxon>Malgrandaviricetes</taxon>
        <taxon>Petitvirales</taxon>
        <taxon>Microviridae</taxon>
    </lineage>
</organism>
<evidence type="ECO:0000259" key="1">
    <source>
        <dbReference type="Pfam" id="PF23343"/>
    </source>
</evidence>
<name>A0A8F5MKY2_9VIRU</name>
<dbReference type="EMBL" id="MZ089760">
    <property type="protein sequence ID" value="QXN75049.1"/>
    <property type="molecule type" value="Genomic_DNA"/>
</dbReference>
<dbReference type="Pfam" id="PF23343">
    <property type="entry name" value="REP_ORF2-G2P"/>
    <property type="match status" value="1"/>
</dbReference>
<feature type="domain" description="Replication-associated protein ORF2/G2P" evidence="1">
    <location>
        <begin position="63"/>
        <end position="158"/>
    </location>
</feature>
<reference evidence="2" key="1">
    <citation type="submission" date="2021-04" db="EMBL/GenBank/DDBJ databases">
        <title>Genomes of microviruses identified in yellow-bellied marmot fecal samples.</title>
        <authorList>
            <person name="Varsani A."/>
            <person name="Kraberger S."/>
            <person name="Chatterjee A."/>
            <person name="Richet C."/>
            <person name="Fontenele R.S."/>
            <person name="Schmidlin K."/>
            <person name="Blumstein D.T."/>
        </authorList>
    </citation>
    <scope>NUCLEOTIDE SEQUENCE</scope>
    <source>
        <strain evidence="2">Mar14</strain>
    </source>
</reference>
<protein>
    <submittedName>
        <fullName evidence="2">Replication initiator protein</fullName>
    </submittedName>
</protein>
<evidence type="ECO:0000313" key="2">
    <source>
        <dbReference type="EMBL" id="QXN75049.1"/>
    </source>
</evidence>
<dbReference type="InterPro" id="IPR056906">
    <property type="entry name" value="ORF2/G2P_dom"/>
</dbReference>
<accession>A0A8F5MKY2</accession>